<feature type="non-terminal residue" evidence="2">
    <location>
        <position position="1"/>
    </location>
</feature>
<feature type="region of interest" description="Disordered" evidence="1">
    <location>
        <begin position="1"/>
        <end position="32"/>
    </location>
</feature>
<evidence type="ECO:0000256" key="1">
    <source>
        <dbReference type="SAM" id="MobiDB-lite"/>
    </source>
</evidence>
<keyword evidence="3" id="KW-1185">Reference proteome</keyword>
<comment type="caution">
    <text evidence="2">The sequence shown here is derived from an EMBL/GenBank/DDBJ whole genome shotgun (WGS) entry which is preliminary data.</text>
</comment>
<dbReference type="EMBL" id="MU860342">
    <property type="protein sequence ID" value="KAK4234662.1"/>
    <property type="molecule type" value="Genomic_DNA"/>
</dbReference>
<reference evidence="2" key="2">
    <citation type="submission" date="2023-05" db="EMBL/GenBank/DDBJ databases">
        <authorList>
            <consortium name="Lawrence Berkeley National Laboratory"/>
            <person name="Steindorff A."/>
            <person name="Hensen N."/>
            <person name="Bonometti L."/>
            <person name="Westerberg I."/>
            <person name="Brannstrom I.O."/>
            <person name="Guillou S."/>
            <person name="Cros-Aarteil S."/>
            <person name="Calhoun S."/>
            <person name="Haridas S."/>
            <person name="Kuo A."/>
            <person name="Mondo S."/>
            <person name="Pangilinan J."/>
            <person name="Riley R."/>
            <person name="Labutti K."/>
            <person name="Andreopoulos B."/>
            <person name="Lipzen A."/>
            <person name="Chen C."/>
            <person name="Yanf M."/>
            <person name="Daum C."/>
            <person name="Ng V."/>
            <person name="Clum A."/>
            <person name="Ohm R."/>
            <person name="Martin F."/>
            <person name="Silar P."/>
            <person name="Natvig D."/>
            <person name="Lalanne C."/>
            <person name="Gautier V."/>
            <person name="Ament-Velasquez S.L."/>
            <person name="Kruys A."/>
            <person name="Hutchinson M.I."/>
            <person name="Powell A.J."/>
            <person name="Barry K."/>
            <person name="Miller A.N."/>
            <person name="Grigoriev I.V."/>
            <person name="Debuchy R."/>
            <person name="Gladieux P."/>
            <person name="Thoren M.H."/>
            <person name="Johannesson H."/>
        </authorList>
    </citation>
    <scope>NUCLEOTIDE SEQUENCE</scope>
    <source>
        <strain evidence="2">CBS 532.94</strain>
    </source>
</reference>
<evidence type="ECO:0000313" key="2">
    <source>
        <dbReference type="EMBL" id="KAK4234662.1"/>
    </source>
</evidence>
<dbReference type="AlphaFoldDB" id="A0AAN7H806"/>
<accession>A0AAN7H806</accession>
<reference evidence="2" key="1">
    <citation type="journal article" date="2023" name="Mol. Phylogenet. Evol.">
        <title>Genome-scale phylogeny and comparative genomics of the fungal order Sordariales.</title>
        <authorList>
            <person name="Hensen N."/>
            <person name="Bonometti L."/>
            <person name="Westerberg I."/>
            <person name="Brannstrom I.O."/>
            <person name="Guillou S."/>
            <person name="Cros-Aarteil S."/>
            <person name="Calhoun S."/>
            <person name="Haridas S."/>
            <person name="Kuo A."/>
            <person name="Mondo S."/>
            <person name="Pangilinan J."/>
            <person name="Riley R."/>
            <person name="LaButti K."/>
            <person name="Andreopoulos B."/>
            <person name="Lipzen A."/>
            <person name="Chen C."/>
            <person name="Yan M."/>
            <person name="Daum C."/>
            <person name="Ng V."/>
            <person name="Clum A."/>
            <person name="Steindorff A."/>
            <person name="Ohm R.A."/>
            <person name="Martin F."/>
            <person name="Silar P."/>
            <person name="Natvig D.O."/>
            <person name="Lalanne C."/>
            <person name="Gautier V."/>
            <person name="Ament-Velasquez S.L."/>
            <person name="Kruys A."/>
            <person name="Hutchinson M.I."/>
            <person name="Powell A.J."/>
            <person name="Barry K."/>
            <person name="Miller A.N."/>
            <person name="Grigoriev I.V."/>
            <person name="Debuchy R."/>
            <person name="Gladieux P."/>
            <person name="Hiltunen Thoren M."/>
            <person name="Johannesson H."/>
        </authorList>
    </citation>
    <scope>NUCLEOTIDE SEQUENCE</scope>
    <source>
        <strain evidence="2">CBS 532.94</strain>
    </source>
</reference>
<dbReference type="Proteomes" id="UP001303760">
    <property type="component" value="Unassembled WGS sequence"/>
</dbReference>
<gene>
    <name evidence="2" type="ORF">C8A03DRAFT_18485</name>
</gene>
<protein>
    <submittedName>
        <fullName evidence="2">Uncharacterized protein</fullName>
    </submittedName>
</protein>
<evidence type="ECO:0000313" key="3">
    <source>
        <dbReference type="Proteomes" id="UP001303760"/>
    </source>
</evidence>
<name>A0AAN7H806_9PEZI</name>
<sequence>PLQELDPNARTPAPRRRRGPKTTPLAQRAPSKVFKPIQRIERTFSRQKKIEVLSFLHHHRIYNPERRLDFRLRSGTQDNGDYRPPTLAGASVFFQIARSTIKTWWKNLEAIVEGKVPKFRARWPEVEVSLFRDFLACRAAGKIVTTSWFWQRSRQL</sequence>
<proteinExistence type="predicted"/>
<organism evidence="2 3">
    <name type="scientific">Achaetomium macrosporum</name>
    <dbReference type="NCBI Taxonomy" id="79813"/>
    <lineage>
        <taxon>Eukaryota</taxon>
        <taxon>Fungi</taxon>
        <taxon>Dikarya</taxon>
        <taxon>Ascomycota</taxon>
        <taxon>Pezizomycotina</taxon>
        <taxon>Sordariomycetes</taxon>
        <taxon>Sordariomycetidae</taxon>
        <taxon>Sordariales</taxon>
        <taxon>Chaetomiaceae</taxon>
        <taxon>Achaetomium</taxon>
    </lineage>
</organism>